<name>A0A3Q3N8V2_9TELE</name>
<evidence type="ECO:0000313" key="20">
    <source>
        <dbReference type="Proteomes" id="UP000261640"/>
    </source>
</evidence>
<dbReference type="SUPFAM" id="SSF52200">
    <property type="entry name" value="Toll/Interleukin receptor TIR domain"/>
    <property type="match status" value="1"/>
</dbReference>
<dbReference type="InterPro" id="IPR000483">
    <property type="entry name" value="Cys-rich_flank_reg_C"/>
</dbReference>
<dbReference type="Pfam" id="PF13855">
    <property type="entry name" value="LRR_8"/>
    <property type="match status" value="4"/>
</dbReference>
<evidence type="ECO:0000259" key="18">
    <source>
        <dbReference type="PROSITE" id="PS50104"/>
    </source>
</evidence>
<dbReference type="SMART" id="SM00255">
    <property type="entry name" value="TIR"/>
    <property type="match status" value="1"/>
</dbReference>
<keyword evidence="11 16" id="KW-1133">Transmembrane helix</keyword>
<proteinExistence type="inferred from homology"/>
<dbReference type="PANTHER" id="PTHR24365:SF522">
    <property type="entry name" value="LOW QUALITY PROTEIN: TOLL-LIKE RECEPTOR 13-RELATED"/>
    <property type="match status" value="1"/>
</dbReference>
<dbReference type="Pfam" id="PF01582">
    <property type="entry name" value="TIR"/>
    <property type="match status" value="1"/>
</dbReference>
<dbReference type="Proteomes" id="UP000261640">
    <property type="component" value="Unplaced"/>
</dbReference>
<evidence type="ECO:0000256" key="16">
    <source>
        <dbReference type="SAM" id="Phobius"/>
    </source>
</evidence>
<protein>
    <submittedName>
        <fullName evidence="19">Toll-like receptor 13</fullName>
    </submittedName>
</protein>
<keyword evidence="20" id="KW-1185">Reference proteome</keyword>
<dbReference type="FunFam" id="3.40.50.10140:FF:000001">
    <property type="entry name" value="Toll-like receptor 2"/>
    <property type="match status" value="1"/>
</dbReference>
<dbReference type="PROSITE" id="PS50104">
    <property type="entry name" value="TIR"/>
    <property type="match status" value="1"/>
</dbReference>
<dbReference type="InterPro" id="IPR035897">
    <property type="entry name" value="Toll_tir_struct_dom_sf"/>
</dbReference>
<comment type="similarity">
    <text evidence="3">Belongs to the Toll-like receptor family.</text>
</comment>
<reference evidence="19" key="2">
    <citation type="submission" date="2025-09" db="UniProtKB">
        <authorList>
            <consortium name="Ensembl"/>
        </authorList>
    </citation>
    <scope>IDENTIFICATION</scope>
</reference>
<keyword evidence="5" id="KW-0399">Innate immunity</keyword>
<evidence type="ECO:0000256" key="14">
    <source>
        <dbReference type="ARBA" id="ARBA00023180"/>
    </source>
</evidence>
<evidence type="ECO:0000256" key="7">
    <source>
        <dbReference type="ARBA" id="ARBA00022692"/>
    </source>
</evidence>
<dbReference type="AlphaFoldDB" id="A0A3Q3N8V2"/>
<dbReference type="OrthoDB" id="1421090at2759"/>
<evidence type="ECO:0000256" key="3">
    <source>
        <dbReference type="ARBA" id="ARBA00009634"/>
    </source>
</evidence>
<dbReference type="Gene3D" id="3.40.50.10140">
    <property type="entry name" value="Toll/interleukin-1 receptor homology (TIR) domain"/>
    <property type="match status" value="1"/>
</dbReference>
<dbReference type="InterPro" id="IPR032675">
    <property type="entry name" value="LRR_dom_sf"/>
</dbReference>
<dbReference type="PROSITE" id="PS51450">
    <property type="entry name" value="LRR"/>
    <property type="match status" value="1"/>
</dbReference>
<keyword evidence="15" id="KW-0395">Inflammatory response</keyword>
<dbReference type="STRING" id="205130.ENSMAMP00000032832"/>
<dbReference type="InterPro" id="IPR003591">
    <property type="entry name" value="Leu-rich_rpt_typical-subtyp"/>
</dbReference>
<evidence type="ECO:0000256" key="12">
    <source>
        <dbReference type="ARBA" id="ARBA00023136"/>
    </source>
</evidence>
<dbReference type="FunFam" id="3.80.10.10:FF:001438">
    <property type="entry name" value="Uncharacterized protein"/>
    <property type="match status" value="1"/>
</dbReference>
<keyword evidence="6" id="KW-0433">Leucine-rich repeat</keyword>
<dbReference type="SMART" id="SM00082">
    <property type="entry name" value="LRRCT"/>
    <property type="match status" value="1"/>
</dbReference>
<evidence type="ECO:0000256" key="2">
    <source>
        <dbReference type="ARBA" id="ARBA00004479"/>
    </source>
</evidence>
<evidence type="ECO:0000313" key="19">
    <source>
        <dbReference type="Ensembl" id="ENSMAMP00000032832.1"/>
    </source>
</evidence>
<dbReference type="PANTHER" id="PTHR24365">
    <property type="entry name" value="TOLL-LIKE RECEPTOR"/>
    <property type="match status" value="1"/>
</dbReference>
<feature type="signal peptide" evidence="17">
    <location>
        <begin position="1"/>
        <end position="31"/>
    </location>
</feature>
<dbReference type="SMART" id="SM00365">
    <property type="entry name" value="LRR_SD22"/>
    <property type="match status" value="7"/>
</dbReference>
<evidence type="ECO:0000256" key="11">
    <source>
        <dbReference type="ARBA" id="ARBA00022989"/>
    </source>
</evidence>
<evidence type="ECO:0000256" key="5">
    <source>
        <dbReference type="ARBA" id="ARBA00022588"/>
    </source>
</evidence>
<dbReference type="Ensembl" id="ENSMAMT00000033684.2">
    <property type="protein sequence ID" value="ENSMAMP00000032832.1"/>
    <property type="gene ID" value="ENSMAMG00000022098.2"/>
</dbReference>
<evidence type="ECO:0000256" key="1">
    <source>
        <dbReference type="ARBA" id="ARBA00004236"/>
    </source>
</evidence>
<feature type="transmembrane region" description="Helical" evidence="16">
    <location>
        <begin position="740"/>
        <end position="765"/>
    </location>
</feature>
<dbReference type="GO" id="GO:0038023">
    <property type="term" value="F:signaling receptor activity"/>
    <property type="evidence" value="ECO:0007669"/>
    <property type="project" value="TreeGrafter"/>
</dbReference>
<reference evidence="19" key="1">
    <citation type="submission" date="2025-08" db="UniProtKB">
        <authorList>
            <consortium name="Ensembl"/>
        </authorList>
    </citation>
    <scope>IDENTIFICATION</scope>
</reference>
<dbReference type="GO" id="GO:0006954">
    <property type="term" value="P:inflammatory response"/>
    <property type="evidence" value="ECO:0007669"/>
    <property type="project" value="UniProtKB-KW"/>
</dbReference>
<evidence type="ECO:0000256" key="6">
    <source>
        <dbReference type="ARBA" id="ARBA00022614"/>
    </source>
</evidence>
<dbReference type="GeneTree" id="ENSGT00940000163999"/>
<keyword evidence="12 16" id="KW-0472">Membrane</keyword>
<dbReference type="GO" id="GO:0005886">
    <property type="term" value="C:plasma membrane"/>
    <property type="evidence" value="ECO:0007669"/>
    <property type="project" value="UniProtKB-SubCell"/>
</dbReference>
<keyword evidence="10" id="KW-0391">Immunity</keyword>
<keyword evidence="9" id="KW-0677">Repeat</keyword>
<evidence type="ECO:0000256" key="4">
    <source>
        <dbReference type="ARBA" id="ARBA00022475"/>
    </source>
</evidence>
<keyword evidence="8 17" id="KW-0732">Signal</keyword>
<evidence type="ECO:0000256" key="17">
    <source>
        <dbReference type="SAM" id="SignalP"/>
    </source>
</evidence>
<keyword evidence="4" id="KW-1003">Cell membrane</keyword>
<evidence type="ECO:0000256" key="9">
    <source>
        <dbReference type="ARBA" id="ARBA00022737"/>
    </source>
</evidence>
<dbReference type="GO" id="GO:0045087">
    <property type="term" value="P:innate immune response"/>
    <property type="evidence" value="ECO:0007669"/>
    <property type="project" value="UniProtKB-KW"/>
</dbReference>
<evidence type="ECO:0000256" key="15">
    <source>
        <dbReference type="ARBA" id="ARBA00023198"/>
    </source>
</evidence>
<evidence type="ECO:0000256" key="10">
    <source>
        <dbReference type="ARBA" id="ARBA00022859"/>
    </source>
</evidence>
<dbReference type="RefSeq" id="XP_026155776.1">
    <property type="nucleotide sequence ID" value="XM_026299991.1"/>
</dbReference>
<dbReference type="PRINTS" id="PR00019">
    <property type="entry name" value="LEURICHRPT"/>
</dbReference>
<dbReference type="InParanoid" id="A0A3Q3N8V2"/>
<sequence>MPIKGSVCLYFVQEVLLVLLFLLLHLTPSLAYSLKNCTITYSADVFVNCADRKLVTVPDDIPRDATITELSSNNLKQISREDFRDMSKLRILILNNNKIAHVDDGSFIHLGALKYLDMSSNQLTILTAKLFQGLSNLNLLDLSSNYVQFIHNSTFQFLPGLHTVKLGDNQLQQITDIQPILQVPHLQVLSLGCSLFSSFDTKDLPLNMSSGLKVLEISGNNLENFSISTPIFPHLETIDISGCNQPLVLKWDIPDKTFLKNITRLIINNAEFPFRNVQKVLMSLDSLMHLTLDYSKLVNKRVLATVCKIPTLRILDLLNNQISNLSVQLVACSQLSELVLSSNYMAEISKSSIQSMKRLRSLDASTNLLTKVPDDVRSLSSLEILDLSDNHISDLSCEDFINTTHLTELYLGLNHISRLDNCVFKNLNDLKILDVRENLLWTFGGAFKLGLHALESLHLGNNFILCYDMGGFQGLESLKYLDLRSDKVSSIKHKAFDGLDNVETLTVSIATELDYNFRELHKLENLTIYFNIGSSFRSPPSNFYESFYHLKYLKFFTVICKGNEFAFPFDLQPQIFEGMRHLEDFTAEGIYSSAPAPDTFRFNFRLRSLSINQADLSNLDPELFLPIPNLQVMDFFKCKIRSLDFLAQADLPALRYLILSSNEISVINETVFQSLPALTYLDLDNNPFICDCSNAGFIQWVKSNNRTQVVNAYQYTCSFPEAEHGQKLLDFDIGSCSMDFGFLCFISSTCLVVLTLVTSFVYHFLRWQLAYTFYLLLAFLYDSRKRKKGAPHQYDAFISYNVHDEPWVHREMLPALEGEQGWRLCLHHRDFQPGKPIIENITDAIYGSRKTICVISRRYLQSEWCSREIQMASFRLFDEQKDVLILLFLEDIPAWQMSPYHRMRKLVKKRTYLSWPQAGGHSGVFWENVRRALETGDAPMENTNLLTGPAEP</sequence>
<dbReference type="InterPro" id="IPR001611">
    <property type="entry name" value="Leu-rich_rpt"/>
</dbReference>
<dbReference type="SMART" id="SM00369">
    <property type="entry name" value="LRR_TYP"/>
    <property type="match status" value="12"/>
</dbReference>
<dbReference type="GO" id="GO:0002224">
    <property type="term" value="P:toll-like receptor signaling pathway"/>
    <property type="evidence" value="ECO:0007669"/>
    <property type="project" value="TreeGrafter"/>
</dbReference>
<dbReference type="SUPFAM" id="SSF52058">
    <property type="entry name" value="L domain-like"/>
    <property type="match status" value="2"/>
</dbReference>
<evidence type="ECO:0000256" key="13">
    <source>
        <dbReference type="ARBA" id="ARBA00023170"/>
    </source>
</evidence>
<dbReference type="Gene3D" id="3.80.10.10">
    <property type="entry name" value="Ribonuclease Inhibitor"/>
    <property type="match status" value="3"/>
</dbReference>
<feature type="domain" description="TIR" evidence="18">
    <location>
        <begin position="792"/>
        <end position="933"/>
    </location>
</feature>
<accession>A0A3Q3N8V2</accession>
<keyword evidence="13" id="KW-0675">Receptor</keyword>
<dbReference type="GeneID" id="113126137"/>
<keyword evidence="14" id="KW-0325">Glycoprotein</keyword>
<dbReference type="InterPro" id="IPR000157">
    <property type="entry name" value="TIR_dom"/>
</dbReference>
<feature type="chain" id="PRO_5018676992" evidence="17">
    <location>
        <begin position="32"/>
        <end position="952"/>
    </location>
</feature>
<keyword evidence="7 16" id="KW-0812">Transmembrane</keyword>
<organism evidence="19 20">
    <name type="scientific">Mastacembelus armatus</name>
    <name type="common">zig-zag eel</name>
    <dbReference type="NCBI Taxonomy" id="205130"/>
    <lineage>
        <taxon>Eukaryota</taxon>
        <taxon>Metazoa</taxon>
        <taxon>Chordata</taxon>
        <taxon>Craniata</taxon>
        <taxon>Vertebrata</taxon>
        <taxon>Euteleostomi</taxon>
        <taxon>Actinopterygii</taxon>
        <taxon>Neopterygii</taxon>
        <taxon>Teleostei</taxon>
        <taxon>Neoteleostei</taxon>
        <taxon>Acanthomorphata</taxon>
        <taxon>Anabantaria</taxon>
        <taxon>Synbranchiformes</taxon>
        <taxon>Mastacembelidae</taxon>
        <taxon>Mastacembelus</taxon>
    </lineage>
</organism>
<evidence type="ECO:0000256" key="8">
    <source>
        <dbReference type="ARBA" id="ARBA00022729"/>
    </source>
</evidence>
<comment type="subcellular location">
    <subcellularLocation>
        <location evidence="1">Cell membrane</location>
    </subcellularLocation>
    <subcellularLocation>
        <location evidence="2">Membrane</location>
        <topology evidence="2">Single-pass type I membrane protein</topology>
    </subcellularLocation>
</comment>